<feature type="non-terminal residue" evidence="2">
    <location>
        <position position="88"/>
    </location>
</feature>
<accession>A0AAW9DM31</accession>
<evidence type="ECO:0000313" key="3">
    <source>
        <dbReference type="Proteomes" id="UP001279553"/>
    </source>
</evidence>
<gene>
    <name evidence="2" type="ORF">SIL87_02535</name>
</gene>
<reference evidence="2 3" key="1">
    <citation type="submission" date="2023-11" db="EMBL/GenBank/DDBJ databases">
        <title>MicrobeMod: A computational toolkit for identifying prokaryotic methylation and restriction-modification with nanopore sequencing.</title>
        <authorList>
            <person name="Crits-Christoph A."/>
            <person name="Kang S.C."/>
            <person name="Lee H."/>
            <person name="Ostrov N."/>
        </authorList>
    </citation>
    <scope>NUCLEOTIDE SEQUENCE [LARGE SCALE GENOMIC DNA]</scope>
    <source>
        <strain evidence="2 3">DSMZ 700</strain>
    </source>
</reference>
<dbReference type="AlphaFoldDB" id="A0AAW9DM31"/>
<proteinExistence type="predicted"/>
<feature type="region of interest" description="Disordered" evidence="1">
    <location>
        <begin position="49"/>
        <end position="88"/>
    </location>
</feature>
<organism evidence="2 3">
    <name type="scientific">Acidiphilium acidophilum</name>
    <name type="common">Thiobacillus acidophilus</name>
    <dbReference type="NCBI Taxonomy" id="76588"/>
    <lineage>
        <taxon>Bacteria</taxon>
        <taxon>Pseudomonadati</taxon>
        <taxon>Pseudomonadota</taxon>
        <taxon>Alphaproteobacteria</taxon>
        <taxon>Acetobacterales</taxon>
        <taxon>Acidocellaceae</taxon>
        <taxon>Acidiphilium</taxon>
    </lineage>
</organism>
<sequence length="88" mass="9628">MYEAIKALEAAGIMTWVNRVVRVQFREKDLFGVMALRSRLIRTSNAYVFRDPLPGTTHPNPQDRGRGGGQKVADSGALASKSENPPGT</sequence>
<protein>
    <submittedName>
        <fullName evidence="2">Uncharacterized protein</fullName>
    </submittedName>
</protein>
<evidence type="ECO:0000256" key="1">
    <source>
        <dbReference type="SAM" id="MobiDB-lite"/>
    </source>
</evidence>
<dbReference type="EMBL" id="JAWXYB010000013">
    <property type="protein sequence ID" value="MDX5929644.1"/>
    <property type="molecule type" value="Genomic_DNA"/>
</dbReference>
<dbReference type="Proteomes" id="UP001279553">
    <property type="component" value="Unassembled WGS sequence"/>
</dbReference>
<keyword evidence="3" id="KW-1185">Reference proteome</keyword>
<evidence type="ECO:0000313" key="2">
    <source>
        <dbReference type="EMBL" id="MDX5929644.1"/>
    </source>
</evidence>
<comment type="caution">
    <text evidence="2">The sequence shown here is derived from an EMBL/GenBank/DDBJ whole genome shotgun (WGS) entry which is preliminary data.</text>
</comment>
<name>A0AAW9DM31_ACIAO</name>
<dbReference type="RefSeq" id="WP_319612687.1">
    <property type="nucleotide sequence ID" value="NZ_JAWXYB010000013.1"/>
</dbReference>